<dbReference type="Proteomes" id="UP000299102">
    <property type="component" value="Unassembled WGS sequence"/>
</dbReference>
<comment type="caution">
    <text evidence="1">The sequence shown here is derived from an EMBL/GenBank/DDBJ whole genome shotgun (WGS) entry which is preliminary data.</text>
</comment>
<keyword evidence="2" id="KW-1185">Reference proteome</keyword>
<dbReference type="AlphaFoldDB" id="A0A4C1T3L0"/>
<organism evidence="1 2">
    <name type="scientific">Eumeta variegata</name>
    <name type="common">Bagworm moth</name>
    <name type="synonym">Eumeta japonica</name>
    <dbReference type="NCBI Taxonomy" id="151549"/>
    <lineage>
        <taxon>Eukaryota</taxon>
        <taxon>Metazoa</taxon>
        <taxon>Ecdysozoa</taxon>
        <taxon>Arthropoda</taxon>
        <taxon>Hexapoda</taxon>
        <taxon>Insecta</taxon>
        <taxon>Pterygota</taxon>
        <taxon>Neoptera</taxon>
        <taxon>Endopterygota</taxon>
        <taxon>Lepidoptera</taxon>
        <taxon>Glossata</taxon>
        <taxon>Ditrysia</taxon>
        <taxon>Tineoidea</taxon>
        <taxon>Psychidae</taxon>
        <taxon>Oiketicinae</taxon>
        <taxon>Eumeta</taxon>
    </lineage>
</organism>
<dbReference type="EMBL" id="BGZK01000029">
    <property type="protein sequence ID" value="GBP08160.1"/>
    <property type="molecule type" value="Genomic_DNA"/>
</dbReference>
<gene>
    <name evidence="1" type="ORF">EVAR_2944_1</name>
</gene>
<evidence type="ECO:0000313" key="2">
    <source>
        <dbReference type="Proteomes" id="UP000299102"/>
    </source>
</evidence>
<accession>A0A4C1T3L0</accession>
<evidence type="ECO:0000313" key="1">
    <source>
        <dbReference type="EMBL" id="GBP08160.1"/>
    </source>
</evidence>
<name>A0A4C1T3L0_EUMVA</name>
<sequence length="139" mass="15617">MRVGPVILELEAHKCRAALSIIQAWHRADALSRSGLFGCAERNPKKADRQGSAKLSRRIVLRNGRRMGALLTEMIEKTAHKCTSSSTRNLNITSALFWAKHLHTYSVCAARARRIKPTPGQMWSRPRVSTHASALEMWD</sequence>
<reference evidence="1 2" key="1">
    <citation type="journal article" date="2019" name="Commun. Biol.">
        <title>The bagworm genome reveals a unique fibroin gene that provides high tensile strength.</title>
        <authorList>
            <person name="Kono N."/>
            <person name="Nakamura H."/>
            <person name="Ohtoshi R."/>
            <person name="Tomita M."/>
            <person name="Numata K."/>
            <person name="Arakawa K."/>
        </authorList>
    </citation>
    <scope>NUCLEOTIDE SEQUENCE [LARGE SCALE GENOMIC DNA]</scope>
</reference>
<protein>
    <submittedName>
        <fullName evidence="1">Uncharacterized protein</fullName>
    </submittedName>
</protein>
<proteinExistence type="predicted"/>